<protein>
    <submittedName>
        <fullName evidence="5">DegT/DnrJ/EryC1/StrS aminotransferase family protein</fullName>
    </submittedName>
</protein>
<accession>C9MPY7</accession>
<evidence type="ECO:0000256" key="2">
    <source>
        <dbReference type="PIRSR" id="PIRSR000390-1"/>
    </source>
</evidence>
<evidence type="ECO:0000313" key="5">
    <source>
        <dbReference type="EMBL" id="EEX18490.1"/>
    </source>
</evidence>
<dbReference type="AlphaFoldDB" id="C9MPY7"/>
<dbReference type="CDD" id="cd00616">
    <property type="entry name" value="AHBA_syn"/>
    <property type="match status" value="1"/>
</dbReference>
<dbReference type="InterPro" id="IPR015421">
    <property type="entry name" value="PyrdxlP-dep_Trfase_major"/>
</dbReference>
<feature type="active site" description="Proton acceptor" evidence="2">
    <location>
        <position position="220"/>
    </location>
</feature>
<dbReference type="STRING" id="649761.HMPREF0973_01686"/>
<evidence type="ECO:0000256" key="3">
    <source>
        <dbReference type="PIRSR" id="PIRSR000390-2"/>
    </source>
</evidence>
<dbReference type="Gene3D" id="3.90.1150.10">
    <property type="entry name" value="Aspartate Aminotransferase, domain 1"/>
    <property type="match status" value="1"/>
</dbReference>
<dbReference type="HOGENOM" id="CLU_033332_2_1_10"/>
<dbReference type="PIRSF" id="PIRSF000390">
    <property type="entry name" value="PLP_StrS"/>
    <property type="match status" value="1"/>
</dbReference>
<dbReference type="SUPFAM" id="SSF53383">
    <property type="entry name" value="PLP-dependent transferases"/>
    <property type="match status" value="1"/>
</dbReference>
<dbReference type="GO" id="GO:0008483">
    <property type="term" value="F:transaminase activity"/>
    <property type="evidence" value="ECO:0007669"/>
    <property type="project" value="UniProtKB-KW"/>
</dbReference>
<reference evidence="5 6" key="1">
    <citation type="submission" date="2009-09" db="EMBL/GenBank/DDBJ databases">
        <authorList>
            <person name="Weinstock G."/>
            <person name="Sodergren E."/>
            <person name="Clifton S."/>
            <person name="Fulton L."/>
            <person name="Fulton B."/>
            <person name="Courtney L."/>
            <person name="Fronick C."/>
            <person name="Harrison M."/>
            <person name="Strong C."/>
            <person name="Farmer C."/>
            <person name="Delahaunty K."/>
            <person name="Markovic C."/>
            <person name="Hall O."/>
            <person name="Minx P."/>
            <person name="Tomlinson C."/>
            <person name="Mitreva M."/>
            <person name="Nelson J."/>
            <person name="Hou S."/>
            <person name="Wollam A."/>
            <person name="Pepin K.H."/>
            <person name="Johnson M."/>
            <person name="Bhonagiri V."/>
            <person name="Nash W.E."/>
            <person name="Warren W."/>
            <person name="Chinwalla A."/>
            <person name="Mardis E.R."/>
            <person name="Wilson R.K."/>
        </authorList>
    </citation>
    <scope>NUCLEOTIDE SEQUENCE [LARGE SCALE GENOMIC DNA]</scope>
    <source>
        <strain evidence="5 6">F0319</strain>
    </source>
</reference>
<keyword evidence="5" id="KW-0808">Transferase</keyword>
<organism evidence="5 6">
    <name type="scientific">Prevotella veroralis F0319</name>
    <dbReference type="NCBI Taxonomy" id="649761"/>
    <lineage>
        <taxon>Bacteria</taxon>
        <taxon>Pseudomonadati</taxon>
        <taxon>Bacteroidota</taxon>
        <taxon>Bacteroidia</taxon>
        <taxon>Bacteroidales</taxon>
        <taxon>Prevotellaceae</taxon>
        <taxon>Prevotella</taxon>
    </lineage>
</organism>
<comment type="similarity">
    <text evidence="1 4">Belongs to the DegT/DnrJ/EryC1 family.</text>
</comment>
<dbReference type="InterPro" id="IPR015424">
    <property type="entry name" value="PyrdxlP-dep_Trfase"/>
</dbReference>
<comment type="caution">
    <text evidence="5">The sequence shown here is derived from an EMBL/GenBank/DDBJ whole genome shotgun (WGS) entry which is preliminary data.</text>
</comment>
<dbReference type="Pfam" id="PF01041">
    <property type="entry name" value="DegT_DnrJ_EryC1"/>
    <property type="match status" value="2"/>
</dbReference>
<evidence type="ECO:0000256" key="1">
    <source>
        <dbReference type="ARBA" id="ARBA00037999"/>
    </source>
</evidence>
<dbReference type="InterPro" id="IPR015422">
    <property type="entry name" value="PyrdxlP-dep_Trfase_small"/>
</dbReference>
<name>C9MPY7_9BACT</name>
<keyword evidence="6" id="KW-1185">Reference proteome</keyword>
<dbReference type="PANTHER" id="PTHR30244">
    <property type="entry name" value="TRANSAMINASE"/>
    <property type="match status" value="1"/>
</dbReference>
<dbReference type="eggNOG" id="COG0399">
    <property type="taxonomic scope" value="Bacteria"/>
</dbReference>
<dbReference type="EMBL" id="ACVA01000036">
    <property type="protein sequence ID" value="EEX18490.1"/>
    <property type="molecule type" value="Genomic_DNA"/>
</dbReference>
<evidence type="ECO:0000313" key="6">
    <source>
        <dbReference type="Proteomes" id="UP000003327"/>
    </source>
</evidence>
<dbReference type="InterPro" id="IPR000653">
    <property type="entry name" value="DegT/StrS_aminotransferase"/>
</dbReference>
<keyword evidence="3 4" id="KW-0663">Pyridoxal phosphate</keyword>
<dbReference type="GO" id="GO:0000271">
    <property type="term" value="P:polysaccharide biosynthetic process"/>
    <property type="evidence" value="ECO:0007669"/>
    <property type="project" value="TreeGrafter"/>
</dbReference>
<dbReference type="PANTHER" id="PTHR30244:SF34">
    <property type="entry name" value="DTDP-4-AMINO-4,6-DIDEOXYGALACTOSE TRANSAMINASE"/>
    <property type="match status" value="1"/>
</dbReference>
<evidence type="ECO:0000256" key="4">
    <source>
        <dbReference type="RuleBase" id="RU004508"/>
    </source>
</evidence>
<dbReference type="Proteomes" id="UP000003327">
    <property type="component" value="Unassembled WGS sequence"/>
</dbReference>
<keyword evidence="5" id="KW-0032">Aminotransferase</keyword>
<gene>
    <name evidence="5" type="ORF">HMPREF0973_01686</name>
</gene>
<proteinExistence type="inferred from homology"/>
<dbReference type="GO" id="GO:0030170">
    <property type="term" value="F:pyridoxal phosphate binding"/>
    <property type="evidence" value="ECO:0007669"/>
    <property type="project" value="TreeGrafter"/>
</dbReference>
<sequence>MSGNEMKYIQEAFDTNWVVPLGPNVNGFEDDLKRFVTSVVNSKEKEASFRDEGYPQSILPHEDNPDNLWKDSLPNLEDKRVVALCSGTAAVHLSLIALGVKAGDEVICQSFTFCASSHPVTYLGATPVFVDSEKETWNMDPLLLEEAIKDRISKTGKKPKAIIVVYLYGMPAKIKEILAVADKYNIPVVEDAAEGLGSRYNGQVCGTFGEYGVLSFNGNKMITTSGGGALICPNEAARTDVMFYATQAREGYPYYQHEKIGYNYRLSNVCAGIGRGQMTVLDEHIAYHRHIAHLYEEAFSKIDGITFHANPSPMFDSNYWLNTMTIDPSVKVKGQENAYQSTVKGAVGGAAGVIHAVADAHTDCEPNANIEAMRVYLDKANIESRPLWKPMHKQPCYQNCPAYITGVSESLFKIGMCLPSGSLVTDDDVNYIVETIKSAIE</sequence>
<feature type="modified residue" description="N6-(pyridoxal phosphate)lysine" evidence="3">
    <location>
        <position position="220"/>
    </location>
</feature>
<dbReference type="Gene3D" id="3.40.640.10">
    <property type="entry name" value="Type I PLP-dependent aspartate aminotransferase-like (Major domain)"/>
    <property type="match status" value="1"/>
</dbReference>